<dbReference type="RefSeq" id="WP_147143769.1">
    <property type="nucleotide sequence ID" value="NZ_BAABIJ010000006.1"/>
</dbReference>
<dbReference type="AlphaFoldDB" id="A0A562UQ16"/>
<dbReference type="OrthoDB" id="5188681at2"/>
<dbReference type="Proteomes" id="UP000321617">
    <property type="component" value="Unassembled WGS sequence"/>
</dbReference>
<reference evidence="1 2" key="1">
    <citation type="journal article" date="2013" name="Stand. Genomic Sci.">
        <title>Genomic Encyclopedia of Type Strains, Phase I: The one thousand microbial genomes (KMG-I) project.</title>
        <authorList>
            <person name="Kyrpides N.C."/>
            <person name="Woyke T."/>
            <person name="Eisen J.A."/>
            <person name="Garrity G."/>
            <person name="Lilburn T.G."/>
            <person name="Beck B.J."/>
            <person name="Whitman W.B."/>
            <person name="Hugenholtz P."/>
            <person name="Klenk H.P."/>
        </authorList>
    </citation>
    <scope>NUCLEOTIDE SEQUENCE [LARGE SCALE GENOMIC DNA]</scope>
    <source>
        <strain evidence="1 2">DSM 45044</strain>
    </source>
</reference>
<evidence type="ECO:0000313" key="1">
    <source>
        <dbReference type="EMBL" id="TWJ07697.1"/>
    </source>
</evidence>
<evidence type="ECO:0000313" key="2">
    <source>
        <dbReference type="Proteomes" id="UP000321617"/>
    </source>
</evidence>
<proteinExistence type="predicted"/>
<dbReference type="EMBL" id="VLLL01000010">
    <property type="protein sequence ID" value="TWJ07697.1"/>
    <property type="molecule type" value="Genomic_DNA"/>
</dbReference>
<gene>
    <name evidence="1" type="ORF">LX16_4856</name>
</gene>
<name>A0A562UQ16_9ACTN</name>
<sequence>MVERHSPALLDLATADKLWSSSCHQTMSIDTAPDGPVYRCGLPCGRHTAGADEVRAGLLWHYRGSCVAKTYGLSDEDILGDMFAALHLAWVRNGRIYTARFY</sequence>
<organism evidence="1 2">
    <name type="scientific">Stackebrandtia albiflava</name>
    <dbReference type="NCBI Taxonomy" id="406432"/>
    <lineage>
        <taxon>Bacteria</taxon>
        <taxon>Bacillati</taxon>
        <taxon>Actinomycetota</taxon>
        <taxon>Actinomycetes</taxon>
        <taxon>Glycomycetales</taxon>
        <taxon>Glycomycetaceae</taxon>
        <taxon>Stackebrandtia</taxon>
    </lineage>
</organism>
<protein>
    <submittedName>
        <fullName evidence="1">Uncharacterized protein</fullName>
    </submittedName>
</protein>
<keyword evidence="2" id="KW-1185">Reference proteome</keyword>
<comment type="caution">
    <text evidence="1">The sequence shown here is derived from an EMBL/GenBank/DDBJ whole genome shotgun (WGS) entry which is preliminary data.</text>
</comment>
<accession>A0A562UQ16</accession>